<dbReference type="Gene3D" id="1.20.1250.20">
    <property type="entry name" value="MFS general substrate transporter like domains"/>
    <property type="match status" value="2"/>
</dbReference>
<name>A0A0B1ZGV5_9SPHN</name>
<dbReference type="AlphaFoldDB" id="A0A0B1ZGV5"/>
<dbReference type="GO" id="GO:0022857">
    <property type="term" value="F:transmembrane transporter activity"/>
    <property type="evidence" value="ECO:0007669"/>
    <property type="project" value="InterPro"/>
</dbReference>
<feature type="transmembrane region" description="Helical" evidence="5">
    <location>
        <begin position="290"/>
        <end position="308"/>
    </location>
</feature>
<feature type="transmembrane region" description="Helical" evidence="5">
    <location>
        <begin position="7"/>
        <end position="32"/>
    </location>
</feature>
<feature type="transmembrane region" description="Helical" evidence="5">
    <location>
        <begin position="44"/>
        <end position="64"/>
    </location>
</feature>
<dbReference type="InterPro" id="IPR036259">
    <property type="entry name" value="MFS_trans_sf"/>
</dbReference>
<evidence type="ECO:0000256" key="3">
    <source>
        <dbReference type="ARBA" id="ARBA00023136"/>
    </source>
</evidence>
<reference evidence="7 8" key="1">
    <citation type="submission" date="2014-10" db="EMBL/GenBank/DDBJ databases">
        <title>Genome sequence of Novosphingobium malaysiense MUSC 273(T).</title>
        <authorList>
            <person name="Lee L.-H."/>
        </authorList>
    </citation>
    <scope>NUCLEOTIDE SEQUENCE [LARGE SCALE GENOMIC DNA]</scope>
    <source>
        <strain evidence="7 8">MUSC 273</strain>
    </source>
</reference>
<dbReference type="PANTHER" id="PTHR11360:SF290">
    <property type="entry name" value="MONOCARBOXYLATE MFS PERMEASE"/>
    <property type="match status" value="1"/>
</dbReference>
<feature type="transmembrane region" description="Helical" evidence="5">
    <location>
        <begin position="264"/>
        <end position="283"/>
    </location>
</feature>
<keyword evidence="2 5" id="KW-1133">Transmembrane helix</keyword>
<dbReference type="InterPro" id="IPR011701">
    <property type="entry name" value="MFS"/>
</dbReference>
<evidence type="ECO:0000256" key="2">
    <source>
        <dbReference type="ARBA" id="ARBA00022989"/>
    </source>
</evidence>
<feature type="transmembrane region" description="Helical" evidence="5">
    <location>
        <begin position="314"/>
        <end position="337"/>
    </location>
</feature>
<dbReference type="InterPro" id="IPR050327">
    <property type="entry name" value="Proton-linked_MCT"/>
</dbReference>
<gene>
    <name evidence="7" type="ORF">LK12_17110</name>
</gene>
<dbReference type="STRING" id="1348853.LK12_17110"/>
<evidence type="ECO:0000256" key="1">
    <source>
        <dbReference type="ARBA" id="ARBA00022692"/>
    </source>
</evidence>
<evidence type="ECO:0000313" key="8">
    <source>
        <dbReference type="Proteomes" id="UP000031057"/>
    </source>
</evidence>
<protein>
    <recommendedName>
        <fullName evidence="6">Major facilitator superfamily (MFS) profile domain-containing protein</fullName>
    </recommendedName>
</protein>
<keyword evidence="8" id="KW-1185">Reference proteome</keyword>
<dbReference type="InterPro" id="IPR020846">
    <property type="entry name" value="MFS_dom"/>
</dbReference>
<dbReference type="SUPFAM" id="SSF103473">
    <property type="entry name" value="MFS general substrate transporter"/>
    <property type="match status" value="1"/>
</dbReference>
<sequence length="425" mass="44577">MRIYHGWVVVAVTIISTMIVMGATTSSFGLFVLPVTEDLGLSRANVNTAFVIASVGNAVAAPFIGRLLDKFPNRPILLISGISFGLAMIVIGLSPSIWISALALAILFPIGADGTVSITLPNIVARWFKKYRARAMTLAAMGLSAGGVAMPPLVAILIEAVGWRMTLVSVGIVVIAVFVVSTAIIRESPGPDDVEPGPELAATAGSGGGRGMAKMTVGGLMRSPPFWLASAVGATVMALTASFMITFVPLGIEKGMSALEAAGLISIASVAGLLAKLALAYFGDRVDRPLLTIVTCIACTILFVLFIFDDSYITFVISAIILGTVYGVILPLFQILLVDLFTSASFGTARGMFAPLMALINAVSMRFSGEVYDRTGSYHLLFVVYAIVGALTVLMAVPLRHYVIAQRRKQADDQSAGGKLARGVA</sequence>
<evidence type="ECO:0000313" key="7">
    <source>
        <dbReference type="EMBL" id="KHK90331.1"/>
    </source>
</evidence>
<feature type="domain" description="Major facilitator superfamily (MFS) profile" evidence="6">
    <location>
        <begin position="10"/>
        <end position="401"/>
    </location>
</feature>
<feature type="transmembrane region" description="Helical" evidence="5">
    <location>
        <begin position="164"/>
        <end position="185"/>
    </location>
</feature>
<dbReference type="PROSITE" id="PS50850">
    <property type="entry name" value="MFS"/>
    <property type="match status" value="1"/>
</dbReference>
<keyword evidence="1 5" id="KW-0812">Transmembrane</keyword>
<keyword evidence="3 5" id="KW-0472">Membrane</keyword>
<dbReference type="EMBL" id="JTDI01000005">
    <property type="protein sequence ID" value="KHK90331.1"/>
    <property type="molecule type" value="Genomic_DNA"/>
</dbReference>
<feature type="transmembrane region" description="Helical" evidence="5">
    <location>
        <begin position="99"/>
        <end position="124"/>
    </location>
</feature>
<feature type="transmembrane region" description="Helical" evidence="5">
    <location>
        <begin position="76"/>
        <end position="93"/>
    </location>
</feature>
<comment type="caution">
    <text evidence="7">The sequence shown here is derived from an EMBL/GenBank/DDBJ whole genome shotgun (WGS) entry which is preliminary data.</text>
</comment>
<evidence type="ECO:0000256" key="5">
    <source>
        <dbReference type="SAM" id="Phobius"/>
    </source>
</evidence>
<evidence type="ECO:0000259" key="6">
    <source>
        <dbReference type="PROSITE" id="PS50850"/>
    </source>
</evidence>
<dbReference type="RefSeq" id="WP_039286553.1">
    <property type="nucleotide sequence ID" value="NZ_JTDI01000005.1"/>
</dbReference>
<dbReference type="Proteomes" id="UP000031057">
    <property type="component" value="Unassembled WGS sequence"/>
</dbReference>
<feature type="region of interest" description="Disordered" evidence="4">
    <location>
        <begin position="190"/>
        <end position="210"/>
    </location>
</feature>
<dbReference type="Pfam" id="PF07690">
    <property type="entry name" value="MFS_1"/>
    <property type="match status" value="1"/>
</dbReference>
<proteinExistence type="predicted"/>
<feature type="transmembrane region" description="Helical" evidence="5">
    <location>
        <begin position="379"/>
        <end position="399"/>
    </location>
</feature>
<feature type="transmembrane region" description="Helical" evidence="5">
    <location>
        <begin position="349"/>
        <end position="367"/>
    </location>
</feature>
<feature type="transmembrane region" description="Helical" evidence="5">
    <location>
        <begin position="226"/>
        <end position="252"/>
    </location>
</feature>
<evidence type="ECO:0000256" key="4">
    <source>
        <dbReference type="SAM" id="MobiDB-lite"/>
    </source>
</evidence>
<accession>A0A0B1ZGV5</accession>
<dbReference type="OrthoDB" id="7560343at2"/>
<organism evidence="7 8">
    <name type="scientific">Novosphingobium malaysiense</name>
    <dbReference type="NCBI Taxonomy" id="1348853"/>
    <lineage>
        <taxon>Bacteria</taxon>
        <taxon>Pseudomonadati</taxon>
        <taxon>Pseudomonadota</taxon>
        <taxon>Alphaproteobacteria</taxon>
        <taxon>Sphingomonadales</taxon>
        <taxon>Sphingomonadaceae</taxon>
        <taxon>Novosphingobium</taxon>
    </lineage>
</organism>
<feature type="transmembrane region" description="Helical" evidence="5">
    <location>
        <begin position="136"/>
        <end position="158"/>
    </location>
</feature>
<dbReference type="PANTHER" id="PTHR11360">
    <property type="entry name" value="MONOCARBOXYLATE TRANSPORTER"/>
    <property type="match status" value="1"/>
</dbReference>